<gene>
    <name evidence="1" type="ORF">SAMN05216360_104340</name>
</gene>
<dbReference type="EMBL" id="FNHS01000004">
    <property type="protein sequence ID" value="SDM94489.1"/>
    <property type="molecule type" value="Genomic_DNA"/>
</dbReference>
<dbReference type="RefSeq" id="WP_091715047.1">
    <property type="nucleotide sequence ID" value="NZ_FNHS01000004.1"/>
</dbReference>
<evidence type="ECO:0000313" key="2">
    <source>
        <dbReference type="Proteomes" id="UP000198704"/>
    </source>
</evidence>
<accession>A0A1G9XCH0</accession>
<dbReference type="Proteomes" id="UP000198704">
    <property type="component" value="Unassembled WGS sequence"/>
</dbReference>
<name>A0A1G9XCH0_9HYPH</name>
<organism evidence="1 2">
    <name type="scientific">Methylobacterium phyllostachyos</name>
    <dbReference type="NCBI Taxonomy" id="582672"/>
    <lineage>
        <taxon>Bacteria</taxon>
        <taxon>Pseudomonadati</taxon>
        <taxon>Pseudomonadota</taxon>
        <taxon>Alphaproteobacteria</taxon>
        <taxon>Hyphomicrobiales</taxon>
        <taxon>Methylobacteriaceae</taxon>
        <taxon>Methylobacterium</taxon>
    </lineage>
</organism>
<keyword evidence="2" id="KW-1185">Reference proteome</keyword>
<sequence length="100" mass="11074">MPDLVEMELYCLEARGLIARAEDAVQQLGANGACEGHRLMAAQGLTAIRHLNRIIELHRNRLAFAALPNAVSPPTPPRRTWLALLRQRLTSGDPVLETRV</sequence>
<proteinExistence type="predicted"/>
<dbReference type="AlphaFoldDB" id="A0A1G9XCH0"/>
<evidence type="ECO:0000313" key="1">
    <source>
        <dbReference type="EMBL" id="SDM94489.1"/>
    </source>
</evidence>
<dbReference type="STRING" id="582672.SAMN05216360_104340"/>
<dbReference type="OrthoDB" id="7999200at2"/>
<reference evidence="2" key="1">
    <citation type="submission" date="2016-10" db="EMBL/GenBank/DDBJ databases">
        <authorList>
            <person name="Varghese N."/>
            <person name="Submissions S."/>
        </authorList>
    </citation>
    <scope>NUCLEOTIDE SEQUENCE [LARGE SCALE GENOMIC DNA]</scope>
    <source>
        <strain evidence="2">BL47</strain>
    </source>
</reference>
<protein>
    <submittedName>
        <fullName evidence="1">Uncharacterized protein</fullName>
    </submittedName>
</protein>